<protein>
    <submittedName>
        <fullName evidence="2">Uncharacterized protein</fullName>
    </submittedName>
</protein>
<keyword evidence="3" id="KW-1185">Reference proteome</keyword>
<sequence length="228" mass="27136">MLYQQSFGIIELIRGKHQARAWKKSLKRTFLQSHWLLPYPQSQGFMRKCKGFSDVVWWPNFHHGLYRYYEQLKGHGEVPEPFPASYIKHHPADRWCLAHRWPEYMPYEVQPKRHLLELSDADLYRRLLDLQERFNATAELASHAKREPGPIYEIKDIIEDLAWTRKPMKNWDVCHCSIQLNKELEKYEILQHSRRISCKRKRNASFDSGSEADSHAEAELTSNDDSLE</sequence>
<feature type="region of interest" description="Disordered" evidence="1">
    <location>
        <begin position="201"/>
        <end position="228"/>
    </location>
</feature>
<proteinExistence type="predicted"/>
<dbReference type="Proteomes" id="UP000800036">
    <property type="component" value="Unassembled WGS sequence"/>
</dbReference>
<gene>
    <name evidence="2" type="ORF">BU23DRAFT_659940</name>
</gene>
<dbReference type="EMBL" id="ML976663">
    <property type="protein sequence ID" value="KAF1977494.1"/>
    <property type="molecule type" value="Genomic_DNA"/>
</dbReference>
<reference evidence="2" key="1">
    <citation type="journal article" date="2020" name="Stud. Mycol.">
        <title>101 Dothideomycetes genomes: a test case for predicting lifestyles and emergence of pathogens.</title>
        <authorList>
            <person name="Haridas S."/>
            <person name="Albert R."/>
            <person name="Binder M."/>
            <person name="Bloem J."/>
            <person name="Labutti K."/>
            <person name="Salamov A."/>
            <person name="Andreopoulos B."/>
            <person name="Baker S."/>
            <person name="Barry K."/>
            <person name="Bills G."/>
            <person name="Bluhm B."/>
            <person name="Cannon C."/>
            <person name="Castanera R."/>
            <person name="Culley D."/>
            <person name="Daum C."/>
            <person name="Ezra D."/>
            <person name="Gonzalez J."/>
            <person name="Henrissat B."/>
            <person name="Kuo A."/>
            <person name="Liang C."/>
            <person name="Lipzen A."/>
            <person name="Lutzoni F."/>
            <person name="Magnuson J."/>
            <person name="Mondo S."/>
            <person name="Nolan M."/>
            <person name="Ohm R."/>
            <person name="Pangilinan J."/>
            <person name="Park H.-J."/>
            <person name="Ramirez L."/>
            <person name="Alfaro M."/>
            <person name="Sun H."/>
            <person name="Tritt A."/>
            <person name="Yoshinaga Y."/>
            <person name="Zwiers L.-H."/>
            <person name="Turgeon B."/>
            <person name="Goodwin S."/>
            <person name="Spatafora J."/>
            <person name="Crous P."/>
            <person name="Grigoriev I."/>
        </authorList>
    </citation>
    <scope>NUCLEOTIDE SEQUENCE</scope>
    <source>
        <strain evidence="2">CBS 107.79</strain>
    </source>
</reference>
<organism evidence="2 3">
    <name type="scientific">Bimuria novae-zelandiae CBS 107.79</name>
    <dbReference type="NCBI Taxonomy" id="1447943"/>
    <lineage>
        <taxon>Eukaryota</taxon>
        <taxon>Fungi</taxon>
        <taxon>Dikarya</taxon>
        <taxon>Ascomycota</taxon>
        <taxon>Pezizomycotina</taxon>
        <taxon>Dothideomycetes</taxon>
        <taxon>Pleosporomycetidae</taxon>
        <taxon>Pleosporales</taxon>
        <taxon>Massarineae</taxon>
        <taxon>Didymosphaeriaceae</taxon>
        <taxon>Bimuria</taxon>
    </lineage>
</organism>
<name>A0A6A5VJS5_9PLEO</name>
<evidence type="ECO:0000313" key="3">
    <source>
        <dbReference type="Proteomes" id="UP000800036"/>
    </source>
</evidence>
<accession>A0A6A5VJS5</accession>
<dbReference type="AlphaFoldDB" id="A0A6A5VJS5"/>
<dbReference type="OrthoDB" id="5369347at2759"/>
<evidence type="ECO:0000256" key="1">
    <source>
        <dbReference type="SAM" id="MobiDB-lite"/>
    </source>
</evidence>
<evidence type="ECO:0000313" key="2">
    <source>
        <dbReference type="EMBL" id="KAF1977494.1"/>
    </source>
</evidence>